<organism evidence="1">
    <name type="scientific">Actinoplanes campanulatus</name>
    <dbReference type="NCBI Taxonomy" id="113559"/>
    <lineage>
        <taxon>Bacteria</taxon>
        <taxon>Bacillati</taxon>
        <taxon>Actinomycetota</taxon>
        <taxon>Actinomycetes</taxon>
        <taxon>Micromonosporales</taxon>
        <taxon>Micromonosporaceae</taxon>
        <taxon>Actinoplanes</taxon>
    </lineage>
</organism>
<gene>
    <name evidence="1" type="ORF">Aca07nite_78620</name>
</gene>
<reference evidence="1" key="1">
    <citation type="submission" date="2021-01" db="EMBL/GenBank/DDBJ databases">
        <title>Whole genome shotgun sequence of Actinoplanes capillaceus NBRC 16408.</title>
        <authorList>
            <person name="Komaki H."/>
            <person name="Tamura T."/>
        </authorList>
    </citation>
    <scope>NUCLEOTIDE SEQUENCE [LARGE SCALE GENOMIC DNA]</scope>
    <source>
        <strain evidence="1">NBRC 16408</strain>
    </source>
</reference>
<accession>A0ABQ3WWC0</accession>
<dbReference type="EMBL" id="BOMF01000152">
    <property type="protein sequence ID" value="GID50587.1"/>
    <property type="molecule type" value="Genomic_DNA"/>
</dbReference>
<protein>
    <submittedName>
        <fullName evidence="1">Uncharacterized protein</fullName>
    </submittedName>
</protein>
<name>A0ABQ3WWC0_9ACTN</name>
<evidence type="ECO:0000313" key="1">
    <source>
        <dbReference type="EMBL" id="GID50587.1"/>
    </source>
</evidence>
<comment type="caution">
    <text evidence="1">The sequence shown here is derived from an EMBL/GenBank/DDBJ whole genome shotgun (WGS) entry which is preliminary data.</text>
</comment>
<dbReference type="RefSeq" id="WP_204300614.1">
    <property type="nucleotide sequence ID" value="NZ_BAAAGQ010000066.1"/>
</dbReference>
<proteinExistence type="predicted"/>
<sequence length="96" mass="10512">MSGAITDDRAARALLRHLADHRGKDDAVGELARALLSGEAVPRDLLRNSWFGEGLAEAAERGRTELSRMSREDLATIDDGAARLHRAWNTDEEAES</sequence>